<evidence type="ECO:0000313" key="2">
    <source>
        <dbReference type="EMBL" id="KAF5191604.1"/>
    </source>
</evidence>
<evidence type="ECO:0000313" key="3">
    <source>
        <dbReference type="Proteomes" id="UP000554482"/>
    </source>
</evidence>
<gene>
    <name evidence="2" type="ORF">FRX31_018808</name>
</gene>
<reference evidence="2 3" key="1">
    <citation type="submission" date="2020-06" db="EMBL/GenBank/DDBJ databases">
        <title>Transcriptomic and genomic resources for Thalictrum thalictroides and T. hernandezii: Facilitating candidate gene discovery in an emerging model plant lineage.</title>
        <authorList>
            <person name="Arias T."/>
            <person name="Riano-Pachon D.M."/>
            <person name="Di Stilio V.S."/>
        </authorList>
    </citation>
    <scope>NUCLEOTIDE SEQUENCE [LARGE SCALE GENOMIC DNA]</scope>
    <source>
        <strain evidence="3">cv. WT478/WT964</strain>
        <tissue evidence="2">Leaves</tissue>
    </source>
</reference>
<sequence>MPSACCGRTATKDADVCPWLVRLSVAASGAAVGCGALSGQTKLSRRAAPVAVRRLFLVIQKRRTATLRLVEFSVHSETESRPRPHGLGGLGSSGTETDLRIDQRVSGKPWNPTQKN</sequence>
<feature type="region of interest" description="Disordered" evidence="1">
    <location>
        <begin position="74"/>
        <end position="116"/>
    </location>
</feature>
<organism evidence="2 3">
    <name type="scientific">Thalictrum thalictroides</name>
    <name type="common">Rue-anemone</name>
    <name type="synonym">Anemone thalictroides</name>
    <dbReference type="NCBI Taxonomy" id="46969"/>
    <lineage>
        <taxon>Eukaryota</taxon>
        <taxon>Viridiplantae</taxon>
        <taxon>Streptophyta</taxon>
        <taxon>Embryophyta</taxon>
        <taxon>Tracheophyta</taxon>
        <taxon>Spermatophyta</taxon>
        <taxon>Magnoliopsida</taxon>
        <taxon>Ranunculales</taxon>
        <taxon>Ranunculaceae</taxon>
        <taxon>Thalictroideae</taxon>
        <taxon>Thalictrum</taxon>
    </lineage>
</organism>
<keyword evidence="3" id="KW-1185">Reference proteome</keyword>
<dbReference type="AlphaFoldDB" id="A0A7J6W2K7"/>
<comment type="caution">
    <text evidence="2">The sequence shown here is derived from an EMBL/GenBank/DDBJ whole genome shotgun (WGS) entry which is preliminary data.</text>
</comment>
<proteinExistence type="predicted"/>
<protein>
    <submittedName>
        <fullName evidence="2">Uncharacterized protein</fullName>
    </submittedName>
</protein>
<accession>A0A7J6W2K7</accession>
<name>A0A7J6W2K7_THATH</name>
<evidence type="ECO:0000256" key="1">
    <source>
        <dbReference type="SAM" id="MobiDB-lite"/>
    </source>
</evidence>
<dbReference type="Proteomes" id="UP000554482">
    <property type="component" value="Unassembled WGS sequence"/>
</dbReference>
<dbReference type="EMBL" id="JABWDY010022637">
    <property type="protein sequence ID" value="KAF5191604.1"/>
    <property type="molecule type" value="Genomic_DNA"/>
</dbReference>